<evidence type="ECO:0000313" key="5">
    <source>
        <dbReference type="Proteomes" id="UP000663720"/>
    </source>
</evidence>
<dbReference type="Pfam" id="PF17746">
    <property type="entry name" value="SfsA_N"/>
    <property type="match status" value="1"/>
</dbReference>
<keyword evidence="5" id="KW-1185">Reference proteome</keyword>
<protein>
    <recommendedName>
        <fullName evidence="1">Sugar fermentation stimulation protein homolog</fullName>
    </recommendedName>
</protein>
<dbReference type="PANTHER" id="PTHR30545">
    <property type="entry name" value="SUGAR FERMENTATION STIMULATION PROTEIN A"/>
    <property type="match status" value="1"/>
</dbReference>
<feature type="domain" description="Sugar fermentation stimulation protein C-terminal" evidence="2">
    <location>
        <begin position="42"/>
        <end position="178"/>
    </location>
</feature>
<dbReference type="HAMAP" id="MF_00095">
    <property type="entry name" value="SfsA"/>
    <property type="match status" value="1"/>
</dbReference>
<dbReference type="Gene3D" id="3.40.1350.60">
    <property type="match status" value="1"/>
</dbReference>
<dbReference type="NCBIfam" id="TIGR00230">
    <property type="entry name" value="sfsA"/>
    <property type="match status" value="1"/>
</dbReference>
<dbReference type="InterPro" id="IPR005224">
    <property type="entry name" value="SfsA"/>
</dbReference>
<dbReference type="Pfam" id="PF03749">
    <property type="entry name" value="SfsA"/>
    <property type="match status" value="1"/>
</dbReference>
<dbReference type="CDD" id="cd22359">
    <property type="entry name" value="SfsA-like_bacterial"/>
    <property type="match status" value="1"/>
</dbReference>
<evidence type="ECO:0000259" key="3">
    <source>
        <dbReference type="Pfam" id="PF17746"/>
    </source>
</evidence>
<proteinExistence type="inferred from homology"/>
<dbReference type="GO" id="GO:0003677">
    <property type="term" value="F:DNA binding"/>
    <property type="evidence" value="ECO:0007669"/>
    <property type="project" value="InterPro"/>
</dbReference>
<evidence type="ECO:0000313" key="4">
    <source>
        <dbReference type="EMBL" id="QTA79078.1"/>
    </source>
</evidence>
<sequence>MTECSTPGQTVWLSYHDNPKRKLKYTWELIQMPDSLVGVNTQIPNRLVSMSIKSGAVKELAGYDSIKQEVKTGNSRLDILLTKKNSDKCFIEVKNCTLVKKRTAQFPDAVTARGRKHLAEMQKLTLSGSRCVMFFLIQRTDADIFKPADSIDPEYGAELRKAVKNGVEILAYDTGIDLKSIWLNSRILCDLDNGVHPG</sequence>
<dbReference type="PANTHER" id="PTHR30545:SF2">
    <property type="entry name" value="SUGAR FERMENTATION STIMULATION PROTEIN A"/>
    <property type="match status" value="1"/>
</dbReference>
<reference evidence="4" key="1">
    <citation type="journal article" date="2021" name="Microb. Physiol.">
        <title>Proteogenomic Insights into the Physiology of Marine, Sulfate-Reducing, Filamentous Desulfonema limicola and Desulfonema magnum.</title>
        <authorList>
            <person name="Schnaars V."/>
            <person name="Wohlbrand L."/>
            <person name="Scheve S."/>
            <person name="Hinrichs C."/>
            <person name="Reinhardt R."/>
            <person name="Rabus R."/>
        </authorList>
    </citation>
    <scope>NUCLEOTIDE SEQUENCE</scope>
    <source>
        <strain evidence="4">5ac10</strain>
    </source>
</reference>
<accession>A0A975GFB8</accession>
<dbReference type="KEGG" id="dli:dnl_13270"/>
<dbReference type="Gene3D" id="2.40.50.580">
    <property type="match status" value="1"/>
</dbReference>
<gene>
    <name evidence="1 4" type="primary">sfsA</name>
    <name evidence="4" type="ORF">dnl_13270</name>
</gene>
<name>A0A975GFB8_9BACT</name>
<organism evidence="4 5">
    <name type="scientific">Desulfonema limicola</name>
    <dbReference type="NCBI Taxonomy" id="45656"/>
    <lineage>
        <taxon>Bacteria</taxon>
        <taxon>Pseudomonadati</taxon>
        <taxon>Thermodesulfobacteriota</taxon>
        <taxon>Desulfobacteria</taxon>
        <taxon>Desulfobacterales</taxon>
        <taxon>Desulfococcaceae</taxon>
        <taxon>Desulfonema</taxon>
    </lineage>
</organism>
<comment type="similarity">
    <text evidence="1">Belongs to the SfsA family.</text>
</comment>
<feature type="domain" description="SfsA N-terminal OB" evidence="3">
    <location>
        <begin position="1"/>
        <end position="39"/>
    </location>
</feature>
<dbReference type="Proteomes" id="UP000663720">
    <property type="component" value="Chromosome"/>
</dbReference>
<dbReference type="InterPro" id="IPR040452">
    <property type="entry name" value="SfsA_C"/>
</dbReference>
<evidence type="ECO:0000256" key="1">
    <source>
        <dbReference type="HAMAP-Rule" id="MF_00095"/>
    </source>
</evidence>
<dbReference type="AlphaFoldDB" id="A0A975GFB8"/>
<evidence type="ECO:0000259" key="2">
    <source>
        <dbReference type="Pfam" id="PF03749"/>
    </source>
</evidence>
<dbReference type="InterPro" id="IPR041465">
    <property type="entry name" value="SfsA_N"/>
</dbReference>
<dbReference type="EMBL" id="CP061799">
    <property type="protein sequence ID" value="QTA79078.1"/>
    <property type="molecule type" value="Genomic_DNA"/>
</dbReference>